<sequence length="72" mass="8480">MKPFDINGKVVKMESFCANEYTSLTYPLTNVGRKYLINELKRKNFITFNSWKYSARGFTKIFNTMKKNNNAI</sequence>
<protein>
    <submittedName>
        <fullName evidence="1">Uncharacterized protein</fullName>
    </submittedName>
</protein>
<dbReference type="AlphaFoldDB" id="A0A2N7NPT9"/>
<accession>A0A2N7NPT9</accession>
<gene>
    <name evidence="1" type="ORF">BCS92_00130</name>
</gene>
<organism evidence="1 2">
    <name type="scientific">Vibrio tasmaniensis</name>
    <dbReference type="NCBI Taxonomy" id="212663"/>
    <lineage>
        <taxon>Bacteria</taxon>
        <taxon>Pseudomonadati</taxon>
        <taxon>Pseudomonadota</taxon>
        <taxon>Gammaproteobacteria</taxon>
        <taxon>Vibrionales</taxon>
        <taxon>Vibrionaceae</taxon>
        <taxon>Vibrio</taxon>
    </lineage>
</organism>
<reference evidence="2" key="1">
    <citation type="submission" date="2016-07" db="EMBL/GenBank/DDBJ databases">
        <title>Nontailed viruses are major unrecognized killers of bacteria in the ocean.</title>
        <authorList>
            <person name="Kauffman K."/>
            <person name="Hussain F."/>
            <person name="Yang J."/>
            <person name="Arevalo P."/>
            <person name="Brown J."/>
            <person name="Cutler M."/>
            <person name="Kelly L."/>
            <person name="Polz M.F."/>
        </authorList>
    </citation>
    <scope>NUCLEOTIDE SEQUENCE [LARGE SCALE GENOMIC DNA]</scope>
    <source>
        <strain evidence="2">10N.222.48.A2</strain>
    </source>
</reference>
<dbReference type="Proteomes" id="UP000235579">
    <property type="component" value="Unassembled WGS sequence"/>
</dbReference>
<evidence type="ECO:0000313" key="2">
    <source>
        <dbReference type="Proteomes" id="UP000235579"/>
    </source>
</evidence>
<proteinExistence type="predicted"/>
<dbReference type="EMBL" id="MDBP01000001">
    <property type="protein sequence ID" value="PMP19037.1"/>
    <property type="molecule type" value="Genomic_DNA"/>
</dbReference>
<name>A0A2N7NPT9_9VIBR</name>
<comment type="caution">
    <text evidence="1">The sequence shown here is derived from an EMBL/GenBank/DDBJ whole genome shotgun (WGS) entry which is preliminary data.</text>
</comment>
<evidence type="ECO:0000313" key="1">
    <source>
        <dbReference type="EMBL" id="PMP19037.1"/>
    </source>
</evidence>